<evidence type="ECO:0000256" key="7">
    <source>
        <dbReference type="ARBA" id="ARBA00023054"/>
    </source>
</evidence>
<evidence type="ECO:0000256" key="8">
    <source>
        <dbReference type="ARBA" id="ARBA00023125"/>
    </source>
</evidence>
<feature type="domain" description="THAP-type" evidence="14">
    <location>
        <begin position="1"/>
        <end position="83"/>
    </location>
</feature>
<accession>V5I1Q6</accession>
<evidence type="ECO:0000256" key="1">
    <source>
        <dbReference type="ARBA" id="ARBA00004642"/>
    </source>
</evidence>
<name>V5I1Q6_IXORI</name>
<dbReference type="AlphaFoldDB" id="V5I1Q6"/>
<evidence type="ECO:0000256" key="13">
    <source>
        <dbReference type="SAM" id="MobiDB-lite"/>
    </source>
</evidence>
<feature type="compositionally biased region" description="Polar residues" evidence="13">
    <location>
        <begin position="296"/>
        <end position="317"/>
    </location>
</feature>
<evidence type="ECO:0000256" key="10">
    <source>
        <dbReference type="ARBA" id="ARBA00023242"/>
    </source>
</evidence>
<feature type="region of interest" description="Disordered" evidence="13">
    <location>
        <begin position="279"/>
        <end position="378"/>
    </location>
</feature>
<evidence type="ECO:0000256" key="6">
    <source>
        <dbReference type="ARBA" id="ARBA00023015"/>
    </source>
</evidence>
<comment type="subcellular location">
    <subcellularLocation>
        <location evidence="1">Nucleus</location>
        <location evidence="1">Nucleoplasm</location>
    </subcellularLocation>
</comment>
<keyword evidence="4 12" id="KW-0863">Zinc-finger</keyword>
<dbReference type="EMBL" id="GANP01003095">
    <property type="protein sequence ID" value="JAB81373.1"/>
    <property type="molecule type" value="mRNA"/>
</dbReference>
<reference evidence="15" key="1">
    <citation type="journal article" date="2015" name="Sci. Rep.">
        <title>Tissue- and time-dependent transcription in Ixodes ricinus salivary glands and midguts when blood feeding on the vertebrate host.</title>
        <authorList>
            <person name="Kotsyfakis M."/>
            <person name="Schwarz A."/>
            <person name="Erhart J."/>
            <person name="Ribeiro J.M."/>
        </authorList>
    </citation>
    <scope>NUCLEOTIDE SEQUENCE</scope>
    <source>
        <tissue evidence="15">Salivary gland and midgut</tissue>
    </source>
</reference>
<dbReference type="GO" id="GO:0008270">
    <property type="term" value="F:zinc ion binding"/>
    <property type="evidence" value="ECO:0007669"/>
    <property type="project" value="UniProtKB-KW"/>
</dbReference>
<dbReference type="SUPFAM" id="SSF57716">
    <property type="entry name" value="Glucocorticoid receptor-like (DNA-binding domain)"/>
    <property type="match status" value="1"/>
</dbReference>
<dbReference type="InterPro" id="IPR006612">
    <property type="entry name" value="THAP_Znf"/>
</dbReference>
<evidence type="ECO:0000256" key="2">
    <source>
        <dbReference type="ARBA" id="ARBA00006177"/>
    </source>
</evidence>
<keyword evidence="11" id="KW-0131">Cell cycle</keyword>
<evidence type="ECO:0000313" key="15">
    <source>
        <dbReference type="EMBL" id="JAB81373.1"/>
    </source>
</evidence>
<dbReference type="SMART" id="SM00692">
    <property type="entry name" value="DM3"/>
    <property type="match status" value="1"/>
</dbReference>
<evidence type="ECO:0000256" key="12">
    <source>
        <dbReference type="PROSITE-ProRule" id="PRU00309"/>
    </source>
</evidence>
<evidence type="ECO:0000256" key="5">
    <source>
        <dbReference type="ARBA" id="ARBA00022833"/>
    </source>
</evidence>
<feature type="region of interest" description="Disordered" evidence="13">
    <location>
        <begin position="103"/>
        <end position="128"/>
    </location>
</feature>
<keyword evidence="8 12" id="KW-0238">DNA-binding</keyword>
<keyword evidence="5" id="KW-0862">Zinc</keyword>
<dbReference type="InterPro" id="IPR026516">
    <property type="entry name" value="THAP1/10"/>
</dbReference>
<feature type="compositionally biased region" description="Polar residues" evidence="13">
    <location>
        <begin position="186"/>
        <end position="209"/>
    </location>
</feature>
<comment type="similarity">
    <text evidence="2">Belongs to the THAP1 family.</text>
</comment>
<feature type="compositionally biased region" description="Basic residues" evidence="13">
    <location>
        <begin position="367"/>
        <end position="378"/>
    </location>
</feature>
<dbReference type="GO" id="GO:0043565">
    <property type="term" value="F:sequence-specific DNA binding"/>
    <property type="evidence" value="ECO:0007669"/>
    <property type="project" value="InterPro"/>
</dbReference>
<organism evidence="15">
    <name type="scientific">Ixodes ricinus</name>
    <name type="common">Common tick</name>
    <name type="synonym">Acarus ricinus</name>
    <dbReference type="NCBI Taxonomy" id="34613"/>
    <lineage>
        <taxon>Eukaryota</taxon>
        <taxon>Metazoa</taxon>
        <taxon>Ecdysozoa</taxon>
        <taxon>Arthropoda</taxon>
        <taxon>Chelicerata</taxon>
        <taxon>Arachnida</taxon>
        <taxon>Acari</taxon>
        <taxon>Parasitiformes</taxon>
        <taxon>Ixodida</taxon>
        <taxon>Ixodoidea</taxon>
        <taxon>Ixodidae</taxon>
        <taxon>Ixodinae</taxon>
        <taxon>Ixodes</taxon>
    </lineage>
</organism>
<dbReference type="PANTHER" id="PTHR46600">
    <property type="entry name" value="THAP DOMAIN-CONTAINING"/>
    <property type="match status" value="1"/>
</dbReference>
<feature type="compositionally biased region" description="Acidic residues" evidence="13">
    <location>
        <begin position="328"/>
        <end position="339"/>
    </location>
</feature>
<feature type="compositionally biased region" description="Low complexity" evidence="13">
    <location>
        <begin position="279"/>
        <end position="290"/>
    </location>
</feature>
<dbReference type="PROSITE" id="PS50950">
    <property type="entry name" value="ZF_THAP"/>
    <property type="match status" value="1"/>
</dbReference>
<evidence type="ECO:0000259" key="14">
    <source>
        <dbReference type="PROSITE" id="PS50950"/>
    </source>
</evidence>
<dbReference type="Pfam" id="PF05485">
    <property type="entry name" value="THAP"/>
    <property type="match status" value="1"/>
</dbReference>
<evidence type="ECO:0000256" key="11">
    <source>
        <dbReference type="ARBA" id="ARBA00023306"/>
    </source>
</evidence>
<protein>
    <submittedName>
        <fullName evidence="15">Putative 52 kDa repressor of the inhibitor of the protein kin</fullName>
    </submittedName>
</protein>
<dbReference type="GO" id="GO:0005654">
    <property type="term" value="C:nucleoplasm"/>
    <property type="evidence" value="ECO:0007669"/>
    <property type="project" value="UniProtKB-SubCell"/>
</dbReference>
<keyword evidence="3" id="KW-0479">Metal-binding</keyword>
<evidence type="ECO:0000256" key="3">
    <source>
        <dbReference type="ARBA" id="ARBA00022723"/>
    </source>
</evidence>
<keyword evidence="7" id="KW-0175">Coiled coil</keyword>
<sequence length="378" mass="41433">MTGCSAPNCKNRTENGKSFFSVPFGRSAAAVRRRLQWLLRMRRERPTTNGAKICEDHFTQDQFEECSVKGKRRLKADAVPTIFSFSSPTEFIFGMPTELYAPRSEEKPSTRAYHKHSTSAPAGSKALEQSVASASKLAAISMDQPSHAAAHPDYAPNLLSEPAPDLRVLMCIRKALKREPPEAIGNSDTQPSAALQPYDSGTQGSSSETEAAGQEKFSSTPSSINKLARKFEEDQAEVAKAGLPSFTDAHTEHVPSLLNDAEPDLRMLMCYRRALQREAPAASQTQPSAALKPHNSGAQGSSNKTEVASQDSSSSLNELARRLKEDHTEEVEAGAEDADQPTKEDPSAEPQVSPETLRHVKDNLQRHLLKLKKKRKKQ</sequence>
<feature type="compositionally biased region" description="Basic and acidic residues" evidence="13">
    <location>
        <begin position="356"/>
        <end position="365"/>
    </location>
</feature>
<dbReference type="PANTHER" id="PTHR46600:SF1">
    <property type="entry name" value="THAP DOMAIN-CONTAINING PROTEIN 1"/>
    <property type="match status" value="1"/>
</dbReference>
<keyword evidence="6" id="KW-0805">Transcription regulation</keyword>
<dbReference type="SMART" id="SM00980">
    <property type="entry name" value="THAP"/>
    <property type="match status" value="1"/>
</dbReference>
<evidence type="ECO:0000256" key="9">
    <source>
        <dbReference type="ARBA" id="ARBA00023163"/>
    </source>
</evidence>
<evidence type="ECO:0000256" key="4">
    <source>
        <dbReference type="ARBA" id="ARBA00022771"/>
    </source>
</evidence>
<proteinExistence type="evidence at transcript level"/>
<feature type="region of interest" description="Disordered" evidence="13">
    <location>
        <begin position="181"/>
        <end position="223"/>
    </location>
</feature>
<keyword evidence="9" id="KW-0804">Transcription</keyword>
<keyword evidence="10" id="KW-0539">Nucleus</keyword>